<feature type="transmembrane region" description="Helical" evidence="2">
    <location>
        <begin position="315"/>
        <end position="335"/>
    </location>
</feature>
<evidence type="ECO:0000313" key="4">
    <source>
        <dbReference type="Proteomes" id="UP000316726"/>
    </source>
</evidence>
<reference evidence="3 4" key="1">
    <citation type="submission" date="2018-07" db="EMBL/GenBank/DDBJ databases">
        <title>The complete nuclear genome of the prasinophyte Chloropicon primus (CCMP1205).</title>
        <authorList>
            <person name="Pombert J.-F."/>
            <person name="Otis C."/>
            <person name="Turmel M."/>
            <person name="Lemieux C."/>
        </authorList>
    </citation>
    <scope>NUCLEOTIDE SEQUENCE [LARGE SCALE GENOMIC DNA]</scope>
    <source>
        <strain evidence="3 4">CCMP1205</strain>
    </source>
</reference>
<accession>A0A5B8MS12</accession>
<evidence type="ECO:0000256" key="1">
    <source>
        <dbReference type="SAM" id="MobiDB-lite"/>
    </source>
</evidence>
<feature type="transmembrane region" description="Helical" evidence="2">
    <location>
        <begin position="247"/>
        <end position="269"/>
    </location>
</feature>
<feature type="compositionally biased region" description="Low complexity" evidence="1">
    <location>
        <begin position="27"/>
        <end position="38"/>
    </location>
</feature>
<protein>
    <recommendedName>
        <fullName evidence="5">Transmembrane protein</fullName>
    </recommendedName>
</protein>
<dbReference type="Proteomes" id="UP000316726">
    <property type="component" value="Chromosome 7"/>
</dbReference>
<sequence>MGNVATTPEDWRRDEEAAHPPPPPPSSSGVSGLSPLSSMTAPSSVEDLDDDDLEQTPSIKELQEHIDSMRSRQRIKFARGVLVFSNVLSLVFAVLLIYYGASNRTAIDLSSPQEAFAAVGEEILELGEVTLADATEYIQHGYIRNVLKPYQLVIALGVALLVLSLCGSFGSMCPSRRVGKEILFGYFSTVLVFVCVLIWGAVMCFQYQNETQRFLEREVDSHWRSIRPLVPGTKKDVLAQIEDNSNLIISGAFCLVASVTMTLGLWASSRTMGHYFTLRKVMVSCSVSAIFSGLVLVSLSVYYGAKNIGGQWAPGVTAVSGVAIILLSSLGIYGVRAQSLLAMGLHLFLMCILSLFVSVVGVFVIAYPHVVSDLVHKHWRKIAHDYTGVNEKHFRNEVADNLFLLGSASILFGVLMVVSAAASFATCLEIYHKKKTIILKKIEVHSSKL</sequence>
<feature type="compositionally biased region" description="Basic and acidic residues" evidence="1">
    <location>
        <begin position="9"/>
        <end position="18"/>
    </location>
</feature>
<feature type="transmembrane region" description="Helical" evidence="2">
    <location>
        <begin position="150"/>
        <end position="170"/>
    </location>
</feature>
<proteinExistence type="predicted"/>
<feature type="transmembrane region" description="Helical" evidence="2">
    <location>
        <begin position="281"/>
        <end position="303"/>
    </location>
</feature>
<gene>
    <name evidence="3" type="ORF">A3770_07p47180</name>
</gene>
<feature type="transmembrane region" description="Helical" evidence="2">
    <location>
        <begin position="402"/>
        <end position="431"/>
    </location>
</feature>
<dbReference type="AlphaFoldDB" id="A0A5B8MS12"/>
<evidence type="ECO:0000256" key="2">
    <source>
        <dbReference type="SAM" id="Phobius"/>
    </source>
</evidence>
<keyword evidence="2" id="KW-0812">Transmembrane</keyword>
<dbReference type="EMBL" id="CP031040">
    <property type="protein sequence ID" value="QDZ22200.1"/>
    <property type="molecule type" value="Genomic_DNA"/>
</dbReference>
<feature type="transmembrane region" description="Helical" evidence="2">
    <location>
        <begin position="77"/>
        <end position="101"/>
    </location>
</feature>
<feature type="transmembrane region" description="Helical" evidence="2">
    <location>
        <begin position="182"/>
        <end position="208"/>
    </location>
</feature>
<evidence type="ECO:0008006" key="5">
    <source>
        <dbReference type="Google" id="ProtNLM"/>
    </source>
</evidence>
<feature type="transmembrane region" description="Helical" evidence="2">
    <location>
        <begin position="347"/>
        <end position="367"/>
    </location>
</feature>
<name>A0A5B8MS12_9CHLO</name>
<keyword evidence="2" id="KW-1133">Transmembrane helix</keyword>
<evidence type="ECO:0000313" key="3">
    <source>
        <dbReference type="EMBL" id="QDZ22200.1"/>
    </source>
</evidence>
<feature type="region of interest" description="Disordered" evidence="1">
    <location>
        <begin position="1"/>
        <end position="51"/>
    </location>
</feature>
<organism evidence="3 4">
    <name type="scientific">Chloropicon primus</name>
    <dbReference type="NCBI Taxonomy" id="1764295"/>
    <lineage>
        <taxon>Eukaryota</taxon>
        <taxon>Viridiplantae</taxon>
        <taxon>Chlorophyta</taxon>
        <taxon>Chloropicophyceae</taxon>
        <taxon>Chloropicales</taxon>
        <taxon>Chloropicaceae</taxon>
        <taxon>Chloropicon</taxon>
    </lineage>
</organism>
<keyword evidence="4" id="KW-1185">Reference proteome</keyword>
<keyword evidence="2" id="KW-0472">Membrane</keyword>